<dbReference type="InterPro" id="IPR016187">
    <property type="entry name" value="CTDL_fold"/>
</dbReference>
<dbReference type="InterPro" id="IPR042095">
    <property type="entry name" value="SUMF_sf"/>
</dbReference>
<organism evidence="2">
    <name type="scientific">marine metagenome</name>
    <dbReference type="NCBI Taxonomy" id="408172"/>
    <lineage>
        <taxon>unclassified sequences</taxon>
        <taxon>metagenomes</taxon>
        <taxon>ecological metagenomes</taxon>
    </lineage>
</organism>
<evidence type="ECO:0000313" key="2">
    <source>
        <dbReference type="EMBL" id="SVE34525.1"/>
    </source>
</evidence>
<accession>A0A383CRR4</accession>
<name>A0A383CRR4_9ZZZZ</name>
<dbReference type="InterPro" id="IPR005532">
    <property type="entry name" value="SUMF_dom"/>
</dbReference>
<dbReference type="SUPFAM" id="SSF56436">
    <property type="entry name" value="C-type lectin-like"/>
    <property type="match status" value="1"/>
</dbReference>
<gene>
    <name evidence="2" type="ORF">METZ01_LOCUS487379</name>
</gene>
<dbReference type="AlphaFoldDB" id="A0A383CRR4"/>
<dbReference type="Gene3D" id="3.90.1580.10">
    <property type="entry name" value="paralog of FGE (formylglycine-generating enzyme)"/>
    <property type="match status" value="1"/>
</dbReference>
<dbReference type="Pfam" id="PF03781">
    <property type="entry name" value="FGE-sulfatase"/>
    <property type="match status" value="1"/>
</dbReference>
<proteinExistence type="predicted"/>
<dbReference type="EMBL" id="UINC01210868">
    <property type="protein sequence ID" value="SVE34525.1"/>
    <property type="molecule type" value="Genomic_DNA"/>
</dbReference>
<sequence>MQSEPEGLCLEDQAESLDVPSGIYMLSEQMGGEQYVEGLELDRHPVTVERFSAFIDEGGYHSAELWDDAGWIWSRAERLESPRFWDDPDPKWSEFLTPDRPVIGVS</sequence>
<feature type="domain" description="Sulfatase-modifying factor enzyme-like" evidence="1">
    <location>
        <begin position="34"/>
        <end position="106"/>
    </location>
</feature>
<feature type="non-terminal residue" evidence="2">
    <location>
        <position position="106"/>
    </location>
</feature>
<reference evidence="2" key="1">
    <citation type="submission" date="2018-05" db="EMBL/GenBank/DDBJ databases">
        <authorList>
            <person name="Lanie J.A."/>
            <person name="Ng W.-L."/>
            <person name="Kazmierczak K.M."/>
            <person name="Andrzejewski T.M."/>
            <person name="Davidsen T.M."/>
            <person name="Wayne K.J."/>
            <person name="Tettelin H."/>
            <person name="Glass J.I."/>
            <person name="Rusch D."/>
            <person name="Podicherti R."/>
            <person name="Tsui H.-C.T."/>
            <person name="Winkler M.E."/>
        </authorList>
    </citation>
    <scope>NUCLEOTIDE SEQUENCE</scope>
</reference>
<evidence type="ECO:0000259" key="1">
    <source>
        <dbReference type="Pfam" id="PF03781"/>
    </source>
</evidence>
<protein>
    <recommendedName>
        <fullName evidence="1">Sulfatase-modifying factor enzyme-like domain-containing protein</fullName>
    </recommendedName>
</protein>